<evidence type="ECO:0000313" key="10">
    <source>
        <dbReference type="EMBL" id="KAK8944850.1"/>
    </source>
</evidence>
<evidence type="ECO:0000256" key="5">
    <source>
        <dbReference type="ARBA" id="ARBA00022729"/>
    </source>
</evidence>
<comment type="caution">
    <text evidence="10">The sequence shown here is derived from an EMBL/GenBank/DDBJ whole genome shotgun (WGS) entry which is preliminary data.</text>
</comment>
<dbReference type="AlphaFoldDB" id="A0AAP0BN67"/>
<dbReference type="Gene3D" id="2.160.20.10">
    <property type="entry name" value="Single-stranded right-handed beta-helix, Pectin lyase-like"/>
    <property type="match status" value="1"/>
</dbReference>
<dbReference type="Pfam" id="PF00544">
    <property type="entry name" value="Pectate_lyase_4"/>
    <property type="match status" value="1"/>
</dbReference>
<feature type="domain" description="Pectate lyase" evidence="9">
    <location>
        <begin position="114"/>
        <end position="311"/>
    </location>
</feature>
<proteinExistence type="inferred from homology"/>
<gene>
    <name evidence="10" type="ORF">KSP39_PZI007986</name>
</gene>
<evidence type="ECO:0000256" key="2">
    <source>
        <dbReference type="ARBA" id="ARBA00005220"/>
    </source>
</evidence>
<dbReference type="InterPro" id="IPR018082">
    <property type="entry name" value="AmbAllergen"/>
</dbReference>
<dbReference type="InterPro" id="IPR002022">
    <property type="entry name" value="Pec_lyase"/>
</dbReference>
<evidence type="ECO:0000256" key="3">
    <source>
        <dbReference type="ARBA" id="ARBA00012272"/>
    </source>
</evidence>
<feature type="chain" id="PRO_5042664213" description="Pectate lyase" evidence="8">
    <location>
        <begin position="27"/>
        <end position="384"/>
    </location>
</feature>
<dbReference type="InterPro" id="IPR012334">
    <property type="entry name" value="Pectin_lyas_fold"/>
</dbReference>
<evidence type="ECO:0000256" key="4">
    <source>
        <dbReference type="ARBA" id="ARBA00022723"/>
    </source>
</evidence>
<keyword evidence="5 8" id="KW-0732">Signal</keyword>
<dbReference type="PANTHER" id="PTHR31683:SF74">
    <property type="entry name" value="PECTATE LYASE"/>
    <property type="match status" value="1"/>
</dbReference>
<reference evidence="10 11" key="1">
    <citation type="journal article" date="2022" name="Nat. Plants">
        <title>Genomes of leafy and leafless Platanthera orchids illuminate the evolution of mycoheterotrophy.</title>
        <authorList>
            <person name="Li M.H."/>
            <person name="Liu K.W."/>
            <person name="Li Z."/>
            <person name="Lu H.C."/>
            <person name="Ye Q.L."/>
            <person name="Zhang D."/>
            <person name="Wang J.Y."/>
            <person name="Li Y.F."/>
            <person name="Zhong Z.M."/>
            <person name="Liu X."/>
            <person name="Yu X."/>
            <person name="Liu D.K."/>
            <person name="Tu X.D."/>
            <person name="Liu B."/>
            <person name="Hao Y."/>
            <person name="Liao X.Y."/>
            <person name="Jiang Y.T."/>
            <person name="Sun W.H."/>
            <person name="Chen J."/>
            <person name="Chen Y.Q."/>
            <person name="Ai Y."/>
            <person name="Zhai J.W."/>
            <person name="Wu S.S."/>
            <person name="Zhou Z."/>
            <person name="Hsiao Y.Y."/>
            <person name="Wu W.L."/>
            <person name="Chen Y.Y."/>
            <person name="Lin Y.F."/>
            <person name="Hsu J.L."/>
            <person name="Li C.Y."/>
            <person name="Wang Z.W."/>
            <person name="Zhao X."/>
            <person name="Zhong W.Y."/>
            <person name="Ma X.K."/>
            <person name="Ma L."/>
            <person name="Huang J."/>
            <person name="Chen G.Z."/>
            <person name="Huang M.Z."/>
            <person name="Huang L."/>
            <person name="Peng D.H."/>
            <person name="Luo Y.B."/>
            <person name="Zou S.Q."/>
            <person name="Chen S.P."/>
            <person name="Lan S."/>
            <person name="Tsai W.C."/>
            <person name="Van de Peer Y."/>
            <person name="Liu Z.J."/>
        </authorList>
    </citation>
    <scope>NUCLEOTIDE SEQUENCE [LARGE SCALE GENOMIC DNA]</scope>
    <source>
        <strain evidence="10">Lor287</strain>
    </source>
</reference>
<keyword evidence="7 8" id="KW-0456">Lyase</keyword>
<dbReference type="GO" id="GO:0030570">
    <property type="term" value="F:pectate lyase activity"/>
    <property type="evidence" value="ECO:0007669"/>
    <property type="project" value="UniProtKB-EC"/>
</dbReference>
<dbReference type="SMART" id="SM00656">
    <property type="entry name" value="Amb_all"/>
    <property type="match status" value="1"/>
</dbReference>
<dbReference type="PRINTS" id="PR00807">
    <property type="entry name" value="AMBALLERGEN"/>
</dbReference>
<evidence type="ECO:0000313" key="11">
    <source>
        <dbReference type="Proteomes" id="UP001418222"/>
    </source>
</evidence>
<comment type="catalytic activity">
    <reaction evidence="1 8">
        <text>Eliminative cleavage of (1-&gt;4)-alpha-D-galacturonan to give oligosaccharides with 4-deoxy-alpha-D-galact-4-enuronosyl groups at their non-reducing ends.</text>
        <dbReference type="EC" id="4.2.2.2"/>
    </reaction>
</comment>
<dbReference type="GO" id="GO:0046872">
    <property type="term" value="F:metal ion binding"/>
    <property type="evidence" value="ECO:0007669"/>
    <property type="project" value="UniProtKB-KW"/>
</dbReference>
<dbReference type="Proteomes" id="UP001418222">
    <property type="component" value="Unassembled WGS sequence"/>
</dbReference>
<evidence type="ECO:0000256" key="6">
    <source>
        <dbReference type="ARBA" id="ARBA00022837"/>
    </source>
</evidence>
<comment type="similarity">
    <text evidence="8">Belongs to the polysaccharide lyase 1 family.</text>
</comment>
<feature type="signal peptide" evidence="8">
    <location>
        <begin position="1"/>
        <end position="26"/>
    </location>
</feature>
<comment type="cofactor">
    <cofactor evidence="8">
        <name>Ca(2+)</name>
        <dbReference type="ChEBI" id="CHEBI:29108"/>
    </cofactor>
    <text evidence="8">Binds 1 Ca(2+) ion. Required for its activity.</text>
</comment>
<name>A0AAP0BN67_9ASPA</name>
<evidence type="ECO:0000256" key="1">
    <source>
        <dbReference type="ARBA" id="ARBA00000695"/>
    </source>
</evidence>
<sequence>MTITTAPILTITLLLLFLTFFSPSDAADNRRRGGGHVNAIDRCWRNDPFWSKNRQRLASCSVGFAGKMRNNRGPGMLSYVVTDAGDDPATPLPGTLRYGATMMSGKVWITFARDMQIKLQRPLLIDSYKTIDGRGAAVHIVGGAGFLLDKVHDVIIHGLHFHQIRAAAPGPVAVPGGKVTNMWGSDGDAIRLVSSSKIWIDHNTLYSSEDGLIDVTRGSTDITVSNNWFHDHDKVMLLGHDDDFVLDRKMRVTVLLNRFGPNCNQRMPRIRHGYAHVANNLYDGWKHYAIGGSMNPRVKSEANLFIAPPNEKKAVTWRLSSNKSWRWRSVNDIFVNGAFFGDTDLKGLEPGYNLRQGFAVGEAGSVKGLTKFAGALSCSTGSRC</sequence>
<keyword evidence="4 8" id="KW-0479">Metal-binding</keyword>
<dbReference type="SUPFAM" id="SSF51126">
    <property type="entry name" value="Pectin lyase-like"/>
    <property type="match status" value="1"/>
</dbReference>
<dbReference type="InterPro" id="IPR011050">
    <property type="entry name" value="Pectin_lyase_fold/virulence"/>
</dbReference>
<keyword evidence="11" id="KW-1185">Reference proteome</keyword>
<dbReference type="PANTHER" id="PTHR31683">
    <property type="entry name" value="PECTATE LYASE 18-RELATED"/>
    <property type="match status" value="1"/>
</dbReference>
<keyword evidence="6 8" id="KW-0106">Calcium</keyword>
<dbReference type="EMBL" id="JBBWWQ010000006">
    <property type="protein sequence ID" value="KAK8944850.1"/>
    <property type="molecule type" value="Genomic_DNA"/>
</dbReference>
<organism evidence="10 11">
    <name type="scientific">Platanthera zijinensis</name>
    <dbReference type="NCBI Taxonomy" id="2320716"/>
    <lineage>
        <taxon>Eukaryota</taxon>
        <taxon>Viridiplantae</taxon>
        <taxon>Streptophyta</taxon>
        <taxon>Embryophyta</taxon>
        <taxon>Tracheophyta</taxon>
        <taxon>Spermatophyta</taxon>
        <taxon>Magnoliopsida</taxon>
        <taxon>Liliopsida</taxon>
        <taxon>Asparagales</taxon>
        <taxon>Orchidaceae</taxon>
        <taxon>Orchidoideae</taxon>
        <taxon>Orchideae</taxon>
        <taxon>Orchidinae</taxon>
        <taxon>Platanthera</taxon>
    </lineage>
</organism>
<accession>A0AAP0BN67</accession>
<evidence type="ECO:0000256" key="8">
    <source>
        <dbReference type="RuleBase" id="RU361123"/>
    </source>
</evidence>
<dbReference type="InterPro" id="IPR045032">
    <property type="entry name" value="PEL"/>
</dbReference>
<evidence type="ECO:0000256" key="7">
    <source>
        <dbReference type="ARBA" id="ARBA00023239"/>
    </source>
</evidence>
<dbReference type="EC" id="4.2.2.2" evidence="3 8"/>
<protein>
    <recommendedName>
        <fullName evidence="3 8">Pectate lyase</fullName>
        <ecNumber evidence="3 8">4.2.2.2</ecNumber>
    </recommendedName>
</protein>
<evidence type="ECO:0000259" key="9">
    <source>
        <dbReference type="SMART" id="SM00656"/>
    </source>
</evidence>
<comment type="pathway">
    <text evidence="2 8">Glycan metabolism; pectin degradation; 2-dehydro-3-deoxy-D-gluconate from pectin: step 2/5.</text>
</comment>